<sequence>MLRVEHTEEHDSHKAEIVLQDSDKVLNALDLKGYKLQPRWGLITSDGSEYSETAPLWVRDQRGDSVRGRMICTLSCIGIPDRLAEEKADDDYRHHWSSTKTVLDLITEIADGAAVAETLIEKQDTSDSYIELRAYDVGTTQLNGNIKTEADVGDTSIALKGLGTGTINRTTKLSISGDSTDYFVTANATITANEATVTISPGLAQLAEVDTLINLNWRWGTGQTGTTHGAGQRLYIKNTDDTARTVSSISFRLKKTGSPTGNVTFIITYVDDESTAGSIILGDASTLTTSPVWYKGTLASPVAIDPTREVYLWCQYTAGTAANYVEVSYNSEGVKFDEHFIYILSAGNPYIIDDSSYDCAYRYDYAGAGIPVFQHCHDATPSTGWVVTDDTAAADSLLDSYCPCDAFFIRQGESRLNVIDKLLAYTGTERRFEDDGWIHLRVPVITGSTYDYEYALTSGHTFFGKSVREALVIPNKIVVESFPDDDDQYTGSHTSAASYALMPVCDFIRTKLTSSDPQAIAIATARIHHLEVASQRGSASVPMNVGAELWDYVLVTDERAGDTRTGNIGYLKRVYDQRAKIYQMTFGFGGVAVKGVPGTQLSSLKSEISEYDIMYGATVPATWGILLPHLRLHAEAIDKMQKALNDILVGLGYYDGQIPIGDQIKDALGELPAGSTYADRMAELRAITVLQTARALDTIYQNTTGKLLVQTITVILATTDNISFQMDSTTAPTTVRARLSQTGATSVRMPFTFIVPVNWYFRFLIVAGAPTVSTYSDEYLF</sequence>
<gene>
    <name evidence="2" type="ORF">MM415A03501_0002</name>
    <name evidence="1" type="ORF">MM415B00446_0011</name>
</gene>
<proteinExistence type="predicted"/>
<evidence type="ECO:0008006" key="3">
    <source>
        <dbReference type="Google" id="ProtNLM"/>
    </source>
</evidence>
<reference evidence="1" key="1">
    <citation type="submission" date="2020-03" db="EMBL/GenBank/DDBJ databases">
        <title>The deep terrestrial virosphere.</title>
        <authorList>
            <person name="Holmfeldt K."/>
            <person name="Nilsson E."/>
            <person name="Simone D."/>
            <person name="Lopez-Fernandez M."/>
            <person name="Wu X."/>
            <person name="de Brujin I."/>
            <person name="Lundin D."/>
            <person name="Andersson A."/>
            <person name="Bertilsson S."/>
            <person name="Dopson M."/>
        </authorList>
    </citation>
    <scope>NUCLEOTIDE SEQUENCE</scope>
    <source>
        <strain evidence="2">MM415A03501</strain>
        <strain evidence="1">MM415B00446</strain>
    </source>
</reference>
<accession>A0A6M3J729</accession>
<protein>
    <recommendedName>
        <fullName evidence="3">Tail protein</fullName>
    </recommendedName>
</protein>
<organism evidence="1">
    <name type="scientific">viral metagenome</name>
    <dbReference type="NCBI Taxonomy" id="1070528"/>
    <lineage>
        <taxon>unclassified sequences</taxon>
        <taxon>metagenomes</taxon>
        <taxon>organismal metagenomes</taxon>
    </lineage>
</organism>
<dbReference type="EMBL" id="MT141831">
    <property type="protein sequence ID" value="QJA70909.1"/>
    <property type="molecule type" value="Genomic_DNA"/>
</dbReference>
<name>A0A6M3J729_9ZZZZ</name>
<evidence type="ECO:0000313" key="1">
    <source>
        <dbReference type="EMBL" id="QJA64987.1"/>
    </source>
</evidence>
<evidence type="ECO:0000313" key="2">
    <source>
        <dbReference type="EMBL" id="QJA70909.1"/>
    </source>
</evidence>
<dbReference type="AlphaFoldDB" id="A0A6M3J729"/>
<dbReference type="EMBL" id="MT141530">
    <property type="protein sequence ID" value="QJA64987.1"/>
    <property type="molecule type" value="Genomic_DNA"/>
</dbReference>